<proteinExistence type="predicted"/>
<dbReference type="PANTHER" id="PTHR43394:SF1">
    <property type="entry name" value="ATP-BINDING CASSETTE SUB-FAMILY B MEMBER 10, MITOCHONDRIAL"/>
    <property type="match status" value="1"/>
</dbReference>
<evidence type="ECO:0000313" key="3">
    <source>
        <dbReference type="Proteomes" id="UP000463951"/>
    </source>
</evidence>
<evidence type="ECO:0000259" key="1">
    <source>
        <dbReference type="Pfam" id="PF00005"/>
    </source>
</evidence>
<dbReference type="SUPFAM" id="SSF52540">
    <property type="entry name" value="P-loop containing nucleoside triphosphate hydrolases"/>
    <property type="match status" value="1"/>
</dbReference>
<dbReference type="Proteomes" id="UP000463951">
    <property type="component" value="Chromosome"/>
</dbReference>
<dbReference type="InterPro" id="IPR003439">
    <property type="entry name" value="ABC_transporter-like_ATP-bd"/>
</dbReference>
<feature type="domain" description="ABC transporter" evidence="1">
    <location>
        <begin position="14"/>
        <end position="46"/>
    </location>
</feature>
<dbReference type="InterPro" id="IPR027417">
    <property type="entry name" value="P-loop_NTPase"/>
</dbReference>
<protein>
    <recommendedName>
        <fullName evidence="1">ABC transporter domain-containing protein</fullName>
    </recommendedName>
</protein>
<gene>
    <name evidence="2" type="ORF">SSPO_000490</name>
</gene>
<name>A0A499UJD6_9ACTN</name>
<dbReference type="GO" id="GO:0005524">
    <property type="term" value="F:ATP binding"/>
    <property type="evidence" value="ECO:0007669"/>
    <property type="project" value="InterPro"/>
</dbReference>
<dbReference type="Pfam" id="PF00005">
    <property type="entry name" value="ABC_tran"/>
    <property type="match status" value="1"/>
</dbReference>
<dbReference type="GO" id="GO:0016887">
    <property type="term" value="F:ATP hydrolysis activity"/>
    <property type="evidence" value="ECO:0007669"/>
    <property type="project" value="InterPro"/>
</dbReference>
<reference evidence="2 3" key="1">
    <citation type="journal article" date="2020" name="Int. J. Syst. Evol. Microbiol.">
        <title>Reclassification of Streptomyces castelarensis and Streptomyces sporoclivatus as later heterotypic synonyms of Streptomyces antimycoticus.</title>
        <authorList>
            <person name="Komaki H."/>
            <person name="Tamura T."/>
        </authorList>
    </citation>
    <scope>NUCLEOTIDE SEQUENCE [LARGE SCALE GENOMIC DNA]</scope>
    <source>
        <strain evidence="2 3">NBRC 100767</strain>
    </source>
</reference>
<dbReference type="Gene3D" id="3.40.50.300">
    <property type="entry name" value="P-loop containing nucleotide triphosphate hydrolases"/>
    <property type="match status" value="1"/>
</dbReference>
<dbReference type="GO" id="GO:0015421">
    <property type="term" value="F:ABC-type oligopeptide transporter activity"/>
    <property type="evidence" value="ECO:0007669"/>
    <property type="project" value="TreeGrafter"/>
</dbReference>
<dbReference type="InterPro" id="IPR039421">
    <property type="entry name" value="Type_1_exporter"/>
</dbReference>
<dbReference type="AlphaFoldDB" id="A0A499UJD6"/>
<accession>A0A499UJD6</accession>
<sequence>MVPIPAQGPRLPLNSGHDLSAGQAQLLAFTRVLLRDPDIVILDEASSRLDPATERLVERAVDNLLADRTAIVIAHRLATVQKLDRILVLDDGKVLESGYRADLAADSGSRFSALLAGATV</sequence>
<dbReference type="EMBL" id="AP019620">
    <property type="protein sequence ID" value="BBJ37331.1"/>
    <property type="molecule type" value="Genomic_DNA"/>
</dbReference>
<organism evidence="2 3">
    <name type="scientific">Streptomyces antimycoticus</name>
    <dbReference type="NCBI Taxonomy" id="68175"/>
    <lineage>
        <taxon>Bacteria</taxon>
        <taxon>Bacillati</taxon>
        <taxon>Actinomycetota</taxon>
        <taxon>Actinomycetes</taxon>
        <taxon>Kitasatosporales</taxon>
        <taxon>Streptomycetaceae</taxon>
        <taxon>Streptomyces</taxon>
        <taxon>Streptomyces violaceusniger group</taxon>
    </lineage>
</organism>
<evidence type="ECO:0000313" key="2">
    <source>
        <dbReference type="EMBL" id="BBJ37331.1"/>
    </source>
</evidence>
<dbReference type="PANTHER" id="PTHR43394">
    <property type="entry name" value="ATP-DEPENDENT PERMEASE MDL1, MITOCHONDRIAL"/>
    <property type="match status" value="1"/>
</dbReference>